<dbReference type="InterPro" id="IPR008733">
    <property type="entry name" value="PEX11"/>
</dbReference>
<keyword evidence="3" id="KW-0576">Peroxisome</keyword>
<evidence type="ECO:0000256" key="4">
    <source>
        <dbReference type="ARBA" id="ARBA00046271"/>
    </source>
</evidence>
<dbReference type="GeneID" id="91989610"/>
<proteinExistence type="predicted"/>
<reference evidence="6" key="1">
    <citation type="submission" date="2015-01" db="EMBL/GenBank/DDBJ databases">
        <title>The Genome Sequence of Cryptococcus gattii MMRL2647.</title>
        <authorList>
            <consortium name="The Broad Institute Genomics Platform"/>
            <person name="Cuomo C."/>
            <person name="Litvintseva A."/>
            <person name="Chen Y."/>
            <person name="Heitman J."/>
            <person name="Sun S."/>
            <person name="Springer D."/>
            <person name="Dromer F."/>
            <person name="Young S."/>
            <person name="Zeng Q."/>
            <person name="Gargeya S."/>
            <person name="Abouelleil A."/>
            <person name="Alvarado L."/>
            <person name="Chapman S.B."/>
            <person name="Gainer-Dewar J."/>
            <person name="Goldberg J."/>
            <person name="Griggs A."/>
            <person name="Gujja S."/>
            <person name="Hansen M."/>
            <person name="Howarth C."/>
            <person name="Imamovic A."/>
            <person name="Larimer J."/>
            <person name="Murphy C."/>
            <person name="Naylor J."/>
            <person name="Pearson M."/>
            <person name="Priest M."/>
            <person name="Roberts A."/>
            <person name="Saif S."/>
            <person name="Shea T."/>
            <person name="Sykes S."/>
            <person name="Wortman J."/>
            <person name="Nusbaum C."/>
            <person name="Birren B."/>
        </authorList>
    </citation>
    <scope>NUCLEOTIDE SEQUENCE [LARGE SCALE GENOMIC DNA]</scope>
    <source>
        <strain evidence="6">IND107</strain>
    </source>
</reference>
<gene>
    <name evidence="5" type="ORF">I308_102754</name>
</gene>
<dbReference type="PANTHER" id="PTHR12652:SF50">
    <property type="entry name" value="PEROXIN 11"/>
    <property type="match status" value="1"/>
</dbReference>
<dbReference type="Proteomes" id="UP000054399">
    <property type="component" value="Unassembled WGS sequence"/>
</dbReference>
<reference evidence="5 6" key="2">
    <citation type="submission" date="2024-01" db="EMBL/GenBank/DDBJ databases">
        <title>Comparative genomics of Cryptococcus and Kwoniella reveals pathogenesis evolution and contrasting modes of karyotype evolution via chromosome fusion or intercentromeric recombination.</title>
        <authorList>
            <person name="Coelho M.A."/>
            <person name="David-Palma M."/>
            <person name="Shea T."/>
            <person name="Bowers K."/>
            <person name="Mcginley-Smith S."/>
            <person name="Mohammad A.W."/>
            <person name="Gnirke A."/>
            <person name="Yurkov A.M."/>
            <person name="Nowrousian M."/>
            <person name="Sun S."/>
            <person name="Cuomo C.A."/>
            <person name="Heitman J."/>
        </authorList>
    </citation>
    <scope>NUCLEOTIDE SEQUENCE [LARGE SCALE GENOMIC DNA]</scope>
    <source>
        <strain evidence="5 6">IND107</strain>
    </source>
</reference>
<evidence type="ECO:0000256" key="2">
    <source>
        <dbReference type="ARBA" id="ARBA00023136"/>
    </source>
</evidence>
<organism evidence="5 6">
    <name type="scientific">Cryptococcus tetragattii IND107</name>
    <dbReference type="NCBI Taxonomy" id="1296105"/>
    <lineage>
        <taxon>Eukaryota</taxon>
        <taxon>Fungi</taxon>
        <taxon>Dikarya</taxon>
        <taxon>Basidiomycota</taxon>
        <taxon>Agaricomycotina</taxon>
        <taxon>Tremellomycetes</taxon>
        <taxon>Tremellales</taxon>
        <taxon>Cryptococcaceae</taxon>
        <taxon>Cryptococcus</taxon>
        <taxon>Cryptococcus gattii species complex</taxon>
    </lineage>
</organism>
<name>A0ABR3BUF3_9TREE</name>
<evidence type="ECO:0000256" key="1">
    <source>
        <dbReference type="ARBA" id="ARBA00022593"/>
    </source>
</evidence>
<dbReference type="EMBL" id="ATAM02000004">
    <property type="protein sequence ID" value="KAL0250572.1"/>
    <property type="molecule type" value="Genomic_DNA"/>
</dbReference>
<accession>A0ABR3BUF3</accession>
<comment type="caution">
    <text evidence="5">The sequence shown here is derived from an EMBL/GenBank/DDBJ whole genome shotgun (WGS) entry which is preliminary data.</text>
</comment>
<dbReference type="RefSeq" id="XP_066614759.1">
    <property type="nucleotide sequence ID" value="XM_066757290.1"/>
</dbReference>
<evidence type="ECO:0000313" key="5">
    <source>
        <dbReference type="EMBL" id="KAL0250572.1"/>
    </source>
</evidence>
<evidence type="ECO:0000256" key="3">
    <source>
        <dbReference type="ARBA" id="ARBA00023140"/>
    </source>
</evidence>
<keyword evidence="2" id="KW-0472">Membrane</keyword>
<keyword evidence="6" id="KW-1185">Reference proteome</keyword>
<sequence length="270" mass="30076">MSTLATNIILHPRVNQSLAILATTVGRDKVTRLIQYLARLISWYLLSRGRIESASRFEGLKNGLANGRKVMRLFRPAEFLQSAVNLAQRPITSLKGPGQIAHLAQIGRQIGYAGFHSADMIVWLAQIRFLKFDKTTTQRYVRIMYKFWLAGIVCSLVSSSASLVRLRADSRRFALSSQVAKEEEKDGRSGEEAARQMSERRERGKALLDQRQTILSQLVSDSLDVWIPATGLGYTNLNDGTLGTFGVITSYMGLQTLWAKHSAAGVKKSM</sequence>
<evidence type="ECO:0000313" key="6">
    <source>
        <dbReference type="Proteomes" id="UP000054399"/>
    </source>
</evidence>
<dbReference type="PANTHER" id="PTHR12652">
    <property type="entry name" value="PEROXISOMAL BIOGENESIS FACTOR 11"/>
    <property type="match status" value="1"/>
</dbReference>
<protein>
    <recommendedName>
        <fullName evidence="7">Peroxisomal biogenesis factor 11</fullName>
    </recommendedName>
</protein>
<comment type="subcellular location">
    <subcellularLocation>
        <location evidence="4">Peroxisome membrane</location>
    </subcellularLocation>
</comment>
<evidence type="ECO:0008006" key="7">
    <source>
        <dbReference type="Google" id="ProtNLM"/>
    </source>
</evidence>
<dbReference type="Pfam" id="PF05648">
    <property type="entry name" value="PEX11"/>
    <property type="match status" value="1"/>
</dbReference>
<keyword evidence="1" id="KW-0962">Peroxisome biogenesis</keyword>